<evidence type="ECO:0000313" key="1">
    <source>
        <dbReference type="Proteomes" id="UP000887579"/>
    </source>
</evidence>
<dbReference type="WBParaSite" id="ES5_v2.g19027.t1">
    <property type="protein sequence ID" value="ES5_v2.g19027.t1"/>
    <property type="gene ID" value="ES5_v2.g19027"/>
</dbReference>
<evidence type="ECO:0000313" key="2">
    <source>
        <dbReference type="WBParaSite" id="ES5_v2.g19027.t1"/>
    </source>
</evidence>
<accession>A0AC34FPM1</accession>
<proteinExistence type="predicted"/>
<name>A0AC34FPM1_9BILA</name>
<sequence length="80" mass="9461">MHCDGEFVTKHRKSPPDFSWKKTILRDSRNNLPTVRHKKKRDKVEDDVTDFHDNEDEDNPQSRDENVGLMILNELGLENE</sequence>
<reference evidence="2" key="1">
    <citation type="submission" date="2022-11" db="UniProtKB">
        <authorList>
            <consortium name="WormBaseParasite"/>
        </authorList>
    </citation>
    <scope>IDENTIFICATION</scope>
</reference>
<dbReference type="Proteomes" id="UP000887579">
    <property type="component" value="Unplaced"/>
</dbReference>
<protein>
    <submittedName>
        <fullName evidence="2">Uncharacterized protein</fullName>
    </submittedName>
</protein>
<organism evidence="1 2">
    <name type="scientific">Panagrolaimus sp. ES5</name>
    <dbReference type="NCBI Taxonomy" id="591445"/>
    <lineage>
        <taxon>Eukaryota</taxon>
        <taxon>Metazoa</taxon>
        <taxon>Ecdysozoa</taxon>
        <taxon>Nematoda</taxon>
        <taxon>Chromadorea</taxon>
        <taxon>Rhabditida</taxon>
        <taxon>Tylenchina</taxon>
        <taxon>Panagrolaimomorpha</taxon>
        <taxon>Panagrolaimoidea</taxon>
        <taxon>Panagrolaimidae</taxon>
        <taxon>Panagrolaimus</taxon>
    </lineage>
</organism>